<proteinExistence type="predicted"/>
<evidence type="ECO:0000313" key="1">
    <source>
        <dbReference type="EMBL" id="KAJ3530375.1"/>
    </source>
</evidence>
<reference evidence="1" key="1">
    <citation type="submission" date="2022-07" db="EMBL/GenBank/DDBJ databases">
        <title>Genome Sequence of Phlebia brevispora.</title>
        <authorList>
            <person name="Buettner E."/>
        </authorList>
    </citation>
    <scope>NUCLEOTIDE SEQUENCE</scope>
    <source>
        <strain evidence="1">MPL23</strain>
    </source>
</reference>
<accession>A0ACC1S1V2</accession>
<evidence type="ECO:0000313" key="2">
    <source>
        <dbReference type="Proteomes" id="UP001148662"/>
    </source>
</evidence>
<sequence>MASAYFMESRYRNPDDSLSTQHPSAAARPAKSEMMSLLVLSATDVDEVITKFDANELVDLMVKVFAALSAKSQQSMSAEHVSIPHRSTITSSRHNILFMPSRLPEIGTAIKIVSVPVASAPPEVKRRGLPASTMVIDDATGDVVAVVNARKLTALRNAASSLLATRILLPSDASPQSLVAVGAGAQIFAHIALFLSAYPSIRTCKVFNRTFNDRLNKLLVTLRAQHPSVTIDGYQLTEDIVYANAIREANIIITATSATVPLFPASYVSPGTHLCLIGSYTPTMHEIDSELVRRAGKIVVDYKEGAMAEAGELIAANVSSTDILELGEMISTYPLGASPGWAVEPSKVRQVRESGDVTIFKSVGVGVQDVAIAHAVVACAKSLELVRAFDDINVADMPEYTWRNTNPLYQPPPFPWIHNLPVEIILRMFTLSIRAPPFQSGDFKGVLYLSHVCSRWRVIMWANAAPWRTVYLDDLSTRPELAAFWIERSGNVPLIILPGYNSSDPWQKEFVRKHLHRIQSLNVAVAWYDSAECYNQWFTESDAPNMQDFTCDFYIPTDPDKLDLDVLPHIFGGSARALRHLSLSYYRLAYTPRNYRNLTTLWLHSISVHSWFPGEGNILTAIQSSPKLEKLVITCGKCKERLDYHGPCEEWDVVTDTLPPPPAPQDRRHRLNRLRSLELSLPLPYLLLILGSVSLPEPEVLHSLKIDLCVPSPAVMSRFQLASILSPDYLPPSFLQNVRSCDIRSWVQWTCYTLNIHAKGVSSRNDDRYTVDVRFEIPKSFAENIQGVLEAFTTRTSGTLTFVSFDLVIGSFYAGEVAEFAGCTAAVLALLSRCPSVTAVTTSDNINLWFDNKSLYFYGHEEVDPDLFKHIEHLDVKLPWGWNYQTLDYLAWFCKNIPRLKTLTLRCEYTYYFLRDEDTCREVVGTLKDLGLNAAIRHVDEWTYQIDVDIDGPVDLGLFLTRIEDVERFEPALEVLFAQLGSGW</sequence>
<dbReference type="EMBL" id="JANHOG010001880">
    <property type="protein sequence ID" value="KAJ3530375.1"/>
    <property type="molecule type" value="Genomic_DNA"/>
</dbReference>
<keyword evidence="2" id="KW-1185">Reference proteome</keyword>
<comment type="caution">
    <text evidence="1">The sequence shown here is derived from an EMBL/GenBank/DDBJ whole genome shotgun (WGS) entry which is preliminary data.</text>
</comment>
<dbReference type="Proteomes" id="UP001148662">
    <property type="component" value="Unassembled WGS sequence"/>
</dbReference>
<name>A0ACC1S1V2_9APHY</name>
<organism evidence="1 2">
    <name type="scientific">Phlebia brevispora</name>
    <dbReference type="NCBI Taxonomy" id="194682"/>
    <lineage>
        <taxon>Eukaryota</taxon>
        <taxon>Fungi</taxon>
        <taxon>Dikarya</taxon>
        <taxon>Basidiomycota</taxon>
        <taxon>Agaricomycotina</taxon>
        <taxon>Agaricomycetes</taxon>
        <taxon>Polyporales</taxon>
        <taxon>Meruliaceae</taxon>
        <taxon>Phlebia</taxon>
    </lineage>
</organism>
<gene>
    <name evidence="1" type="ORF">NM688_g7720</name>
</gene>
<protein>
    <submittedName>
        <fullName evidence="1">Uncharacterized protein</fullName>
    </submittedName>
</protein>